<name>A0A0B7J0K4_9PROT</name>
<accession>A0A0B7J0K4</accession>
<dbReference type="AlphaFoldDB" id="A0A0B7J0K4"/>
<dbReference type="Gene3D" id="3.40.50.300">
    <property type="entry name" value="P-loop containing nucleotide triphosphate hydrolases"/>
    <property type="match status" value="1"/>
</dbReference>
<dbReference type="InterPro" id="IPR050921">
    <property type="entry name" value="T4SS_GSP_E_ATPase"/>
</dbReference>
<keyword evidence="4" id="KW-1185">Reference proteome</keyword>
<dbReference type="RefSeq" id="WP_082048402.1">
    <property type="nucleotide sequence ID" value="NZ_LN794158.1"/>
</dbReference>
<protein>
    <submittedName>
        <fullName evidence="3">Type II secretion system protein E</fullName>
    </submittedName>
</protein>
<feature type="domain" description="AAA+ ATPase" evidence="2">
    <location>
        <begin position="246"/>
        <end position="474"/>
    </location>
</feature>
<dbReference type="InterPro" id="IPR027417">
    <property type="entry name" value="P-loop_NTPase"/>
</dbReference>
<dbReference type="SMART" id="SM00382">
    <property type="entry name" value="AAA"/>
    <property type="match status" value="1"/>
</dbReference>
<gene>
    <name evidence="3" type="ORF">BN1209_1107</name>
</gene>
<dbReference type="GO" id="GO:0016887">
    <property type="term" value="F:ATP hydrolysis activity"/>
    <property type="evidence" value="ECO:0007669"/>
    <property type="project" value="InterPro"/>
</dbReference>
<evidence type="ECO:0000256" key="1">
    <source>
        <dbReference type="ARBA" id="ARBA00006611"/>
    </source>
</evidence>
<dbReference type="Gene3D" id="3.30.450.380">
    <property type="match status" value="1"/>
</dbReference>
<dbReference type="CDD" id="cd01130">
    <property type="entry name" value="VirB11-like_ATPase"/>
    <property type="match status" value="1"/>
</dbReference>
<dbReference type="KEGG" id="mbac:BN1209_1107"/>
<proteinExistence type="inferred from homology"/>
<evidence type="ECO:0000313" key="4">
    <source>
        <dbReference type="Proteomes" id="UP000056322"/>
    </source>
</evidence>
<reference evidence="4" key="1">
    <citation type="submission" date="2014-12" db="EMBL/GenBank/DDBJ databases">
        <authorList>
            <person name="Salcher M.M."/>
        </authorList>
    </citation>
    <scope>NUCLEOTIDE SEQUENCE [LARGE SCALE GENOMIC DNA]</scope>
    <source>
        <strain evidence="4">MMS-10A-171</strain>
    </source>
</reference>
<dbReference type="SUPFAM" id="SSF52540">
    <property type="entry name" value="P-loop containing nucleoside triphosphate hydrolases"/>
    <property type="match status" value="1"/>
</dbReference>
<dbReference type="EMBL" id="LN794158">
    <property type="protein sequence ID" value="CEN56148.1"/>
    <property type="molecule type" value="Genomic_DNA"/>
</dbReference>
<dbReference type="OrthoDB" id="9810761at2"/>
<dbReference type="PANTHER" id="PTHR30486:SF15">
    <property type="entry name" value="TYPE II_IV SECRETION SYSTEM ATPASE"/>
    <property type="match status" value="1"/>
</dbReference>
<sequence>MGLLRDQIGQWSYGDPKPYTKVGAAIIGDDKSQLESHSHMMSSAAPSNKRMQPSFYVAKVKLHQSLLSRMDLAAAETMPSEQLSHVLHGLINKLIDEQSLPVNNDERHQLIADLQNEILGLGPLEPLLADPSITEILVNRYDTVFVERKGRLEQVPIQFNDDEHLLRIIDKIVSRVGRRIDESSPMADARLPDGSRVNAIIPPISLDGPTLSIRRFSVVPLRIEDLIQKQALTKGMAEFLAAMVAAKTSILISGGTGSGKTTLLNILSCFIPEGERIITIEDTAELQLQQSHVVRLETRPQNIEGKGEVPMRALVRNSLRMRPDRIVLGEVRGGEVIDMLQAMNTGHEGSLTTIHANTSRDALSRLENLVSMGGVNMLAKTLRQQISSAIHIVIQMARLTDGSRKITSIQEITGMEGDVIVMQEIFTYERTGTGNNGLVLGNFMATGVRPHVADRIKTWGIQLSDDLFQPGVIE</sequence>
<dbReference type="HOGENOM" id="CLU_005379_4_1_4"/>
<dbReference type="STRING" id="1581680.BN1209_1107"/>
<comment type="similarity">
    <text evidence="1">Belongs to the GSP E family.</text>
</comment>
<evidence type="ECO:0000313" key="3">
    <source>
        <dbReference type="EMBL" id="CEN56148.1"/>
    </source>
</evidence>
<evidence type="ECO:0000259" key="2">
    <source>
        <dbReference type="SMART" id="SM00382"/>
    </source>
</evidence>
<dbReference type="PANTHER" id="PTHR30486">
    <property type="entry name" value="TWITCHING MOTILITY PROTEIN PILT"/>
    <property type="match status" value="1"/>
</dbReference>
<dbReference type="InterPro" id="IPR001482">
    <property type="entry name" value="T2SS/T4SS_dom"/>
</dbReference>
<organism evidence="3 4">
    <name type="scientific">Candidatus Methylopumilus turicensis</name>
    <dbReference type="NCBI Taxonomy" id="1581680"/>
    <lineage>
        <taxon>Bacteria</taxon>
        <taxon>Pseudomonadati</taxon>
        <taxon>Pseudomonadota</taxon>
        <taxon>Betaproteobacteria</taxon>
        <taxon>Nitrosomonadales</taxon>
        <taxon>Methylophilaceae</taxon>
        <taxon>Candidatus Methylopumilus</taxon>
    </lineage>
</organism>
<dbReference type="InterPro" id="IPR003593">
    <property type="entry name" value="AAA+_ATPase"/>
</dbReference>
<dbReference type="Pfam" id="PF00437">
    <property type="entry name" value="T2SSE"/>
    <property type="match status" value="1"/>
</dbReference>
<dbReference type="Proteomes" id="UP000056322">
    <property type="component" value="Chromosome 1"/>
</dbReference>